<organism evidence="3 4">
    <name type="scientific">Tegillarca granosa</name>
    <name type="common">Malaysian cockle</name>
    <name type="synonym">Anadara granosa</name>
    <dbReference type="NCBI Taxonomy" id="220873"/>
    <lineage>
        <taxon>Eukaryota</taxon>
        <taxon>Metazoa</taxon>
        <taxon>Spiralia</taxon>
        <taxon>Lophotrochozoa</taxon>
        <taxon>Mollusca</taxon>
        <taxon>Bivalvia</taxon>
        <taxon>Autobranchia</taxon>
        <taxon>Pteriomorphia</taxon>
        <taxon>Arcoida</taxon>
        <taxon>Arcoidea</taxon>
        <taxon>Arcidae</taxon>
        <taxon>Tegillarca</taxon>
    </lineage>
</organism>
<name>A0ABQ9FG74_TEGGR</name>
<dbReference type="PANTHER" id="PTHR11360">
    <property type="entry name" value="MONOCARBOXYLATE TRANSPORTER"/>
    <property type="match status" value="1"/>
</dbReference>
<feature type="transmembrane region" description="Helical" evidence="2">
    <location>
        <begin position="174"/>
        <end position="194"/>
    </location>
</feature>
<dbReference type="InterPro" id="IPR011701">
    <property type="entry name" value="MFS"/>
</dbReference>
<reference evidence="3 4" key="1">
    <citation type="submission" date="2022-12" db="EMBL/GenBank/DDBJ databases">
        <title>Chromosome-level genome of Tegillarca granosa.</title>
        <authorList>
            <person name="Kim J."/>
        </authorList>
    </citation>
    <scope>NUCLEOTIDE SEQUENCE [LARGE SCALE GENOMIC DNA]</scope>
    <source>
        <strain evidence="3">Teg-2019</strain>
        <tissue evidence="3">Adductor muscle</tissue>
    </source>
</reference>
<feature type="region of interest" description="Disordered" evidence="1">
    <location>
        <begin position="10"/>
        <end position="37"/>
    </location>
</feature>
<feature type="transmembrane region" description="Helical" evidence="2">
    <location>
        <begin position="143"/>
        <end position="167"/>
    </location>
</feature>
<dbReference type="Gene3D" id="1.20.1250.20">
    <property type="entry name" value="MFS general substrate transporter like domains"/>
    <property type="match status" value="2"/>
</dbReference>
<dbReference type="Pfam" id="PF07690">
    <property type="entry name" value="MFS_1"/>
    <property type="match status" value="1"/>
</dbReference>
<evidence type="ECO:0000313" key="4">
    <source>
        <dbReference type="Proteomes" id="UP001217089"/>
    </source>
</evidence>
<feature type="transmembrane region" description="Helical" evidence="2">
    <location>
        <begin position="503"/>
        <end position="536"/>
    </location>
</feature>
<feature type="transmembrane region" description="Helical" evidence="2">
    <location>
        <begin position="117"/>
        <end position="137"/>
    </location>
</feature>
<dbReference type="InterPro" id="IPR050327">
    <property type="entry name" value="Proton-linked_MCT"/>
</dbReference>
<evidence type="ECO:0000256" key="1">
    <source>
        <dbReference type="SAM" id="MobiDB-lite"/>
    </source>
</evidence>
<evidence type="ECO:0000256" key="2">
    <source>
        <dbReference type="SAM" id="Phobius"/>
    </source>
</evidence>
<keyword evidence="2" id="KW-0812">Transmembrane</keyword>
<feature type="transmembrane region" description="Helical" evidence="2">
    <location>
        <begin position="387"/>
        <end position="410"/>
    </location>
</feature>
<protein>
    <submittedName>
        <fullName evidence="3">Uncharacterized protein</fullName>
    </submittedName>
</protein>
<accession>A0ABQ9FG74</accession>
<proteinExistence type="predicted"/>
<dbReference type="PANTHER" id="PTHR11360:SF286">
    <property type="entry name" value="GH22266P"/>
    <property type="match status" value="1"/>
</dbReference>
<keyword evidence="2" id="KW-1133">Transmembrane helix</keyword>
<keyword evidence="2" id="KW-0472">Membrane</keyword>
<feature type="transmembrane region" description="Helical" evidence="2">
    <location>
        <begin position="460"/>
        <end position="483"/>
    </location>
</feature>
<evidence type="ECO:0000313" key="3">
    <source>
        <dbReference type="EMBL" id="KAJ8316295.1"/>
    </source>
</evidence>
<dbReference type="Proteomes" id="UP001217089">
    <property type="component" value="Unassembled WGS sequence"/>
</dbReference>
<feature type="transmembrane region" description="Helical" evidence="2">
    <location>
        <begin position="206"/>
        <end position="225"/>
    </location>
</feature>
<dbReference type="InterPro" id="IPR036259">
    <property type="entry name" value="MFS_trans_sf"/>
</dbReference>
<gene>
    <name evidence="3" type="ORF">KUTeg_006309</name>
</gene>
<feature type="transmembrane region" description="Helical" evidence="2">
    <location>
        <begin position="430"/>
        <end position="448"/>
    </location>
</feature>
<dbReference type="CDD" id="cd17352">
    <property type="entry name" value="MFS_MCT_SLC16"/>
    <property type="match status" value="1"/>
</dbReference>
<keyword evidence="4" id="KW-1185">Reference proteome</keyword>
<dbReference type="EMBL" id="JARBDR010000328">
    <property type="protein sequence ID" value="KAJ8316295.1"/>
    <property type="molecule type" value="Genomic_DNA"/>
</dbReference>
<dbReference type="SUPFAM" id="SSF103473">
    <property type="entry name" value="MFS general substrate transporter"/>
    <property type="match status" value="1"/>
</dbReference>
<feature type="transmembrane region" description="Helical" evidence="2">
    <location>
        <begin position="89"/>
        <end position="110"/>
    </location>
</feature>
<comment type="caution">
    <text evidence="3">The sequence shown here is derived from an EMBL/GenBank/DDBJ whole genome shotgun (WGS) entry which is preliminary data.</text>
</comment>
<feature type="transmembrane region" description="Helical" evidence="2">
    <location>
        <begin position="48"/>
        <end position="74"/>
    </location>
</feature>
<sequence>MPPMPLIFFTQATPSMGGGKATDKKHESDDSGLGMDTPSATIPPDGGWGWVIMAASFMISVLVDGVCFTFGIFFTEFLEYFGESKGKTVLLGSVLNGAYLSLGPVAGALVNKFGCRVVAILGAILAAFGFFMCTFSPNLDVMIFLYAAVGGSGFGLMYLPAIVMVGYYFEKKRALATGIAVCGSGIGNFVFAPLCEFLLKSYSWQGAMWIISGMVLNGIVFSTFFRPLSETSGKKKNGNSSSKLENDINVVVFEENGKEKKSFLPGDFETSLKNPIYRCKSMELRNGNSSNGNVWVGRLAHSQDISALQCEKKKTHVKKNTTTINPLSRKDIFYSGSLHNLAEHKNSKNEVEFIAKMTISHEEIDTESSDQSRCHQCKTSFSELFDFSLFLSPTFVLYGTSCFLCMFGFFIPFNFLPDFAKDLNIGSKEAAFLISIIGISNTVTRILVGLITDQPWADALLINYISLILGGVTTFLVPFYTATFVSLRSIIMVELMGIEKLTSAFGLVVLCQGLSSFIGSPIAATIGVAGLICIPLRRVVTWENKRKDKKKAGNEEFVIENPEAKPML</sequence>